<dbReference type="GeneID" id="25909142"/>
<evidence type="ECO:0000313" key="2">
    <source>
        <dbReference type="EMBL" id="KNC78948.1"/>
    </source>
</evidence>
<name>A0A0L0FSJ8_9EUKA</name>
<organism evidence="2 3">
    <name type="scientific">Sphaeroforma arctica JP610</name>
    <dbReference type="NCBI Taxonomy" id="667725"/>
    <lineage>
        <taxon>Eukaryota</taxon>
        <taxon>Ichthyosporea</taxon>
        <taxon>Ichthyophonida</taxon>
        <taxon>Sphaeroforma</taxon>
    </lineage>
</organism>
<dbReference type="RefSeq" id="XP_014152850.1">
    <property type="nucleotide sequence ID" value="XM_014297375.1"/>
</dbReference>
<proteinExistence type="predicted"/>
<dbReference type="PANTHER" id="PTHR31094">
    <property type="entry name" value="RIKEN CDNA 2310061I04 GENE"/>
    <property type="match status" value="1"/>
</dbReference>
<keyword evidence="3" id="KW-1185">Reference proteome</keyword>
<reference evidence="2 3" key="1">
    <citation type="submission" date="2011-02" db="EMBL/GenBank/DDBJ databases">
        <title>The Genome Sequence of Sphaeroforma arctica JP610.</title>
        <authorList>
            <consortium name="The Broad Institute Genome Sequencing Platform"/>
            <person name="Russ C."/>
            <person name="Cuomo C."/>
            <person name="Young S.K."/>
            <person name="Zeng Q."/>
            <person name="Gargeya S."/>
            <person name="Alvarado L."/>
            <person name="Berlin A."/>
            <person name="Chapman S.B."/>
            <person name="Chen Z."/>
            <person name="Freedman E."/>
            <person name="Gellesch M."/>
            <person name="Goldberg J."/>
            <person name="Griggs A."/>
            <person name="Gujja S."/>
            <person name="Heilman E."/>
            <person name="Heiman D."/>
            <person name="Howarth C."/>
            <person name="Mehta T."/>
            <person name="Neiman D."/>
            <person name="Pearson M."/>
            <person name="Roberts A."/>
            <person name="Saif S."/>
            <person name="Shea T."/>
            <person name="Shenoy N."/>
            <person name="Sisk P."/>
            <person name="Stolte C."/>
            <person name="Sykes S."/>
            <person name="White J."/>
            <person name="Yandava C."/>
            <person name="Burger G."/>
            <person name="Gray M.W."/>
            <person name="Holland P.W.H."/>
            <person name="King N."/>
            <person name="Lang F.B.F."/>
            <person name="Roger A.J."/>
            <person name="Ruiz-Trillo I."/>
            <person name="Haas B."/>
            <person name="Nusbaum C."/>
            <person name="Birren B."/>
        </authorList>
    </citation>
    <scope>NUCLEOTIDE SEQUENCE [LARGE SCALE GENOMIC DNA]</scope>
    <source>
        <strain evidence="2 3">JP610</strain>
    </source>
</reference>
<accession>A0A0L0FSJ8</accession>
<evidence type="ECO:0000256" key="1">
    <source>
        <dbReference type="SAM" id="MobiDB-lite"/>
    </source>
</evidence>
<gene>
    <name evidence="2" type="ORF">SARC_08638</name>
</gene>
<dbReference type="AlphaFoldDB" id="A0A0L0FSJ8"/>
<dbReference type="Pfam" id="PF10184">
    <property type="entry name" value="DUF2358"/>
    <property type="match status" value="1"/>
</dbReference>
<evidence type="ECO:0000313" key="3">
    <source>
        <dbReference type="Proteomes" id="UP000054560"/>
    </source>
</evidence>
<dbReference type="InterPro" id="IPR018790">
    <property type="entry name" value="DUF2358"/>
</dbReference>
<feature type="region of interest" description="Disordered" evidence="1">
    <location>
        <begin position="119"/>
        <end position="140"/>
    </location>
</feature>
<dbReference type="Proteomes" id="UP000054560">
    <property type="component" value="Unassembled WGS sequence"/>
</dbReference>
<dbReference type="EMBL" id="KQ242391">
    <property type="protein sequence ID" value="KNC78948.1"/>
    <property type="molecule type" value="Genomic_DNA"/>
</dbReference>
<sequence>MEFEETISGSHISCKTLSQYMMVLRGFRLSAHCVLKDPTIEMLNIRKIPERMEIQVRWRLKSEACALRTMLSMGPDCDAVLDANSVFRVSEDGYVCFHRCEKVQRRFDPEDDAPNILQRMGRKLSGRGATPCPAYSKHDG</sequence>
<protein>
    <submittedName>
        <fullName evidence="2">Uncharacterized protein</fullName>
    </submittedName>
</protein>
<dbReference type="PANTHER" id="PTHR31094:SF2">
    <property type="entry name" value="RIKEN CDNA 2310061I04 GENE"/>
    <property type="match status" value="1"/>
</dbReference>